<evidence type="ECO:0000313" key="1">
    <source>
        <dbReference type="EMBL" id="SPT52521.1"/>
    </source>
</evidence>
<name>A0ABY1VLG5_9ACTO</name>
<protein>
    <recommendedName>
        <fullName evidence="3">Transposase</fullName>
    </recommendedName>
</protein>
<reference evidence="1 2" key="1">
    <citation type="submission" date="2018-06" db="EMBL/GenBank/DDBJ databases">
        <authorList>
            <consortium name="Pathogen Informatics"/>
            <person name="Doyle S."/>
        </authorList>
    </citation>
    <scope>NUCLEOTIDE SEQUENCE [LARGE SCALE GENOMIC DNA]</scope>
    <source>
        <strain evidence="1 2">NCTC11535</strain>
    </source>
</reference>
<gene>
    <name evidence="1" type="ORF">NCTC11535_00170</name>
</gene>
<dbReference type="RefSeq" id="WP_267489814.1">
    <property type="nucleotide sequence ID" value="NZ_UAPQ01000001.1"/>
</dbReference>
<dbReference type="EMBL" id="UAPQ01000001">
    <property type="protein sequence ID" value="SPT52521.1"/>
    <property type="molecule type" value="Genomic_DNA"/>
</dbReference>
<sequence>MSPTTTKRVRLTAEARRGQIIESATDPGAATVSTAWPCRT</sequence>
<dbReference type="Proteomes" id="UP000250006">
    <property type="component" value="Unassembled WGS sequence"/>
</dbReference>
<accession>A0ABY1VLG5</accession>
<proteinExistence type="predicted"/>
<organism evidence="1 2">
    <name type="scientific">Actinomyces bovis</name>
    <dbReference type="NCBI Taxonomy" id="1658"/>
    <lineage>
        <taxon>Bacteria</taxon>
        <taxon>Bacillati</taxon>
        <taxon>Actinomycetota</taxon>
        <taxon>Actinomycetes</taxon>
        <taxon>Actinomycetales</taxon>
        <taxon>Actinomycetaceae</taxon>
        <taxon>Actinomyces</taxon>
    </lineage>
</organism>
<evidence type="ECO:0008006" key="3">
    <source>
        <dbReference type="Google" id="ProtNLM"/>
    </source>
</evidence>
<comment type="caution">
    <text evidence="1">The sequence shown here is derived from an EMBL/GenBank/DDBJ whole genome shotgun (WGS) entry which is preliminary data.</text>
</comment>
<evidence type="ECO:0000313" key="2">
    <source>
        <dbReference type="Proteomes" id="UP000250006"/>
    </source>
</evidence>
<keyword evidence="2" id="KW-1185">Reference proteome</keyword>